<dbReference type="InterPro" id="IPR041552">
    <property type="entry name" value="UvrA_DNA-bd"/>
</dbReference>
<dbReference type="GO" id="GO:0005524">
    <property type="term" value="F:ATP binding"/>
    <property type="evidence" value="ECO:0007669"/>
    <property type="project" value="UniProtKB-KW"/>
</dbReference>
<dbReference type="Gene3D" id="3.40.50.300">
    <property type="entry name" value="P-loop containing nucleotide triphosphate hydrolases"/>
    <property type="match status" value="3"/>
</dbReference>
<dbReference type="NCBIfam" id="TIGR00630">
    <property type="entry name" value="uvra"/>
    <property type="match status" value="1"/>
</dbReference>
<evidence type="ECO:0000256" key="14">
    <source>
        <dbReference type="ARBA" id="ARBA00038000"/>
    </source>
</evidence>
<dbReference type="EMBL" id="PDNZ01000006">
    <property type="protein sequence ID" value="PWW81575.1"/>
    <property type="molecule type" value="Genomic_DNA"/>
</dbReference>
<keyword evidence="8" id="KW-0863">Zinc-finger</keyword>
<keyword evidence="11" id="KW-0267">Excision nuclease</keyword>
<evidence type="ECO:0000259" key="17">
    <source>
        <dbReference type="PROSITE" id="PS50893"/>
    </source>
</evidence>
<keyword evidence="2" id="KW-0963">Cytoplasm</keyword>
<dbReference type="InterPro" id="IPR003439">
    <property type="entry name" value="ABC_transporter-like_ATP-bd"/>
</dbReference>
<comment type="similarity">
    <text evidence="14">Belongs to the ABC transporter superfamily. UvrA family.</text>
</comment>
<evidence type="ECO:0000256" key="3">
    <source>
        <dbReference type="ARBA" id="ARBA00022723"/>
    </source>
</evidence>
<dbReference type="GO" id="GO:0005737">
    <property type="term" value="C:cytoplasm"/>
    <property type="evidence" value="ECO:0007669"/>
    <property type="project" value="UniProtKB-SubCell"/>
</dbReference>
<evidence type="ECO:0000313" key="19">
    <source>
        <dbReference type="Proteomes" id="UP000246278"/>
    </source>
</evidence>
<keyword evidence="4" id="KW-0677">Repeat</keyword>
<dbReference type="GO" id="GO:0003677">
    <property type="term" value="F:DNA binding"/>
    <property type="evidence" value="ECO:0007669"/>
    <property type="project" value="UniProtKB-KW"/>
</dbReference>
<dbReference type="Gene3D" id="1.20.1580.10">
    <property type="entry name" value="ABC transporter ATPase like domain"/>
    <property type="match status" value="3"/>
</dbReference>
<evidence type="ECO:0000256" key="4">
    <source>
        <dbReference type="ARBA" id="ARBA00022737"/>
    </source>
</evidence>
<dbReference type="GO" id="GO:0004518">
    <property type="term" value="F:nuclease activity"/>
    <property type="evidence" value="ECO:0007669"/>
    <property type="project" value="UniProtKB-KW"/>
</dbReference>
<name>A0A317T4W6_9CHLB</name>
<feature type="domain" description="ABC transporter" evidence="17">
    <location>
        <begin position="609"/>
        <end position="935"/>
    </location>
</feature>
<keyword evidence="3" id="KW-0479">Metal-binding</keyword>
<proteinExistence type="inferred from homology"/>
<dbReference type="Pfam" id="PF00005">
    <property type="entry name" value="ABC_tran"/>
    <property type="match status" value="1"/>
</dbReference>
<dbReference type="Gene3D" id="1.10.8.280">
    <property type="entry name" value="ABC transporter ATPase domain-like"/>
    <property type="match status" value="1"/>
</dbReference>
<comment type="subcellular location">
    <subcellularLocation>
        <location evidence="1">Cytoplasm</location>
    </subcellularLocation>
</comment>
<dbReference type="GO" id="GO:0016887">
    <property type="term" value="F:ATP hydrolysis activity"/>
    <property type="evidence" value="ECO:0007669"/>
    <property type="project" value="InterPro"/>
</dbReference>
<keyword evidence="9" id="KW-0862">Zinc</keyword>
<evidence type="ECO:0000256" key="13">
    <source>
        <dbReference type="ARBA" id="ARBA00023204"/>
    </source>
</evidence>
<evidence type="ECO:0000256" key="11">
    <source>
        <dbReference type="ARBA" id="ARBA00022881"/>
    </source>
</evidence>
<dbReference type="PANTHER" id="PTHR43152:SF3">
    <property type="entry name" value="UVRABC SYSTEM PROTEIN A"/>
    <property type="match status" value="1"/>
</dbReference>
<comment type="caution">
    <text evidence="18">The sequence shown here is derived from an EMBL/GenBank/DDBJ whole genome shotgun (WGS) entry which is preliminary data.</text>
</comment>
<protein>
    <recommendedName>
        <fullName evidence="15">UvrABC system protein A</fullName>
    </recommendedName>
    <alternativeName>
        <fullName evidence="16">Excinuclease ABC subunit A</fullName>
    </alternativeName>
</protein>
<dbReference type="Gene3D" id="3.30.190.20">
    <property type="match status" value="1"/>
</dbReference>
<evidence type="ECO:0000256" key="6">
    <source>
        <dbReference type="ARBA" id="ARBA00022763"/>
    </source>
</evidence>
<dbReference type="PROSITE" id="PS00211">
    <property type="entry name" value="ABC_TRANSPORTER_1"/>
    <property type="match status" value="1"/>
</dbReference>
<dbReference type="PANTHER" id="PTHR43152">
    <property type="entry name" value="UVRABC SYSTEM PROTEIN A"/>
    <property type="match status" value="1"/>
</dbReference>
<keyword evidence="6" id="KW-0227">DNA damage</keyword>
<dbReference type="SUPFAM" id="SSF52540">
    <property type="entry name" value="P-loop containing nucleoside triphosphate hydrolases"/>
    <property type="match status" value="2"/>
</dbReference>
<evidence type="ECO:0000256" key="7">
    <source>
        <dbReference type="ARBA" id="ARBA00022769"/>
    </source>
</evidence>
<evidence type="ECO:0000256" key="1">
    <source>
        <dbReference type="ARBA" id="ARBA00004496"/>
    </source>
</evidence>
<evidence type="ECO:0000313" key="18">
    <source>
        <dbReference type="EMBL" id="PWW81575.1"/>
    </source>
</evidence>
<keyword evidence="10" id="KW-0067">ATP-binding</keyword>
<dbReference type="InterPro" id="IPR027417">
    <property type="entry name" value="P-loop_NTPase"/>
</dbReference>
<dbReference type="InterPro" id="IPR004602">
    <property type="entry name" value="UvrA"/>
</dbReference>
<keyword evidence="12" id="KW-0238">DNA-binding</keyword>
<dbReference type="CDD" id="cd03271">
    <property type="entry name" value="ABC_UvrA_II"/>
    <property type="match status" value="1"/>
</dbReference>
<sequence length="957" mass="106059">MQKEKVVSGQNTVLPDIVMQGVCTHNLKNISVRIPRNKFVVITGVSGSGKSSLAFDTLYAEGHRRYVESMSAYIRQFLERMPRPEIASIEGIAPAIAIEQKAIPKNPRSTVGTVSEIYDYLRLLFARIGKIYSADTNELVLKHTPEDVGWQVDFLEEGSRFFVGFPFPCHTTTSSHRCPVDEELKNLLQKGFFRLVYKDEILDINDEAVRKRVVDMDAEDVMQVIVLVDRFKAVHDEKTSSRVAQAAETSFNESSGYALLKVVGGKMFRFSDRLELNGVEYQEPTPQLFAFNSPLGACPECQGFGRVAGIDEDAVIPNKSLSLAEGAIACWNSEKYSRHRKKLLDIAAEVGIPVDRPYEKLSPVHKNMIWKGVHQKGYKGVSRFFAEIEKDAGYKMHLRVFLSRYRGYAACTACEGSRLKPEARCVKVSGKNIGEISKLNIADANDFFRNLDISPFDRKVAGALLLEIQKRLQYMLDVGLDYLTLDRLTHTLSGGEFQRINLSTSLGSPLVGAMYILDEPSIGLHQSDSARLIRLLKRLRDLGNTVVVVEHDREIIEAADEIIDLGPKAGKMGGKVVFHGVPGKILEKTGSLTADYLTGKKTIPVPFRRRNPDFSRCIEVHGAMQNNLKNIDVRFPLGVMTCVTGVSGSGKSTLVNDIVKKGIARAKENSSEKVGTHRSIIGAELVDGVEHVDQSPIGKSSRSNPATYLKVFDDIRQLFAQTRDARSRGWKPGYFSFNIPGGRCETCAGEGIVKIEMQFLADIEAVCEECGGKRYKSDTLEIRYKGLSIAEVLDLTVQEAMEFFSSEKSIRRKLAVLDDVGLGYIRLGQSSSTLSGGEAQRLKLSHFIAKSDTAHTLFIFDEPTTGLHFDDILKLINCFERLLEQGNSLLIIEHNPDIIKQADWIIDLGPGAGNKGGEIVVEGTPESICECPASLTGKHLKPWLEEGGDEKQVTGNK</sequence>
<dbReference type="Pfam" id="PF17755">
    <property type="entry name" value="UvrA_DNA-bind"/>
    <property type="match status" value="1"/>
</dbReference>
<dbReference type="Pfam" id="PF17760">
    <property type="entry name" value="UvrA_inter"/>
    <property type="match status" value="1"/>
</dbReference>
<gene>
    <name evidence="18" type="primary">uvrA</name>
    <name evidence="18" type="ORF">CR164_09180</name>
</gene>
<dbReference type="InterPro" id="IPR017871">
    <property type="entry name" value="ABC_transporter-like_CS"/>
</dbReference>
<evidence type="ECO:0000256" key="12">
    <source>
        <dbReference type="ARBA" id="ARBA00023125"/>
    </source>
</evidence>
<keyword evidence="5" id="KW-0547">Nucleotide-binding</keyword>
<dbReference type="GO" id="GO:0009380">
    <property type="term" value="C:excinuclease repair complex"/>
    <property type="evidence" value="ECO:0007669"/>
    <property type="project" value="InterPro"/>
</dbReference>
<dbReference type="InterPro" id="IPR041102">
    <property type="entry name" value="UvrA_inter"/>
</dbReference>
<dbReference type="GO" id="GO:0006289">
    <property type="term" value="P:nucleotide-excision repair"/>
    <property type="evidence" value="ECO:0007669"/>
    <property type="project" value="InterPro"/>
</dbReference>
<evidence type="ECO:0000256" key="5">
    <source>
        <dbReference type="ARBA" id="ARBA00022741"/>
    </source>
</evidence>
<keyword evidence="13" id="KW-0234">DNA repair</keyword>
<organism evidence="18 19">
    <name type="scientific">Prosthecochloris marina</name>
    <dbReference type="NCBI Taxonomy" id="2017681"/>
    <lineage>
        <taxon>Bacteria</taxon>
        <taxon>Pseudomonadati</taxon>
        <taxon>Chlorobiota</taxon>
        <taxon>Chlorobiia</taxon>
        <taxon>Chlorobiales</taxon>
        <taxon>Chlorobiaceae</taxon>
        <taxon>Prosthecochloris</taxon>
    </lineage>
</organism>
<dbReference type="Proteomes" id="UP000246278">
    <property type="component" value="Unassembled WGS sequence"/>
</dbReference>
<evidence type="ECO:0000256" key="10">
    <source>
        <dbReference type="ARBA" id="ARBA00022840"/>
    </source>
</evidence>
<evidence type="ECO:0000256" key="2">
    <source>
        <dbReference type="ARBA" id="ARBA00022490"/>
    </source>
</evidence>
<evidence type="ECO:0000256" key="9">
    <source>
        <dbReference type="ARBA" id="ARBA00022833"/>
    </source>
</evidence>
<dbReference type="OrthoDB" id="9809851at2"/>
<dbReference type="RefSeq" id="WP_110023693.1">
    <property type="nucleotide sequence ID" value="NZ_PDNZ01000006.1"/>
</dbReference>
<keyword evidence="7" id="KW-0228">DNA excision</keyword>
<dbReference type="PROSITE" id="PS50893">
    <property type="entry name" value="ABC_TRANSPORTER_2"/>
    <property type="match status" value="1"/>
</dbReference>
<dbReference type="AlphaFoldDB" id="A0A317T4W6"/>
<accession>A0A317T4W6</accession>
<dbReference type="GO" id="GO:0008270">
    <property type="term" value="F:zinc ion binding"/>
    <property type="evidence" value="ECO:0007669"/>
    <property type="project" value="UniProtKB-KW"/>
</dbReference>
<evidence type="ECO:0000256" key="16">
    <source>
        <dbReference type="ARBA" id="ARBA00042156"/>
    </source>
</evidence>
<evidence type="ECO:0000256" key="15">
    <source>
        <dbReference type="ARBA" id="ARBA00039316"/>
    </source>
</evidence>
<keyword evidence="19" id="KW-1185">Reference proteome</keyword>
<evidence type="ECO:0000256" key="8">
    <source>
        <dbReference type="ARBA" id="ARBA00022771"/>
    </source>
</evidence>
<reference evidence="19" key="1">
    <citation type="submission" date="2017-10" db="EMBL/GenBank/DDBJ databases">
        <authorList>
            <person name="Gaisin V.A."/>
            <person name="Rysina M.S."/>
            <person name="Grouzdev D.S."/>
        </authorList>
    </citation>
    <scope>NUCLEOTIDE SEQUENCE [LARGE SCALE GENOMIC DNA]</scope>
    <source>
        <strain evidence="19">V1</strain>
    </source>
</reference>